<dbReference type="EMBL" id="CAJVRL010000041">
    <property type="protein sequence ID" value="CAG8951251.1"/>
    <property type="molecule type" value="Genomic_DNA"/>
</dbReference>
<evidence type="ECO:0000313" key="2">
    <source>
        <dbReference type="Proteomes" id="UP000696280"/>
    </source>
</evidence>
<dbReference type="AlphaFoldDB" id="A0A9N9KQ01"/>
<proteinExistence type="predicted"/>
<organism evidence="1 2">
    <name type="scientific">Hymenoscyphus fraxineus</name>
    <dbReference type="NCBI Taxonomy" id="746836"/>
    <lineage>
        <taxon>Eukaryota</taxon>
        <taxon>Fungi</taxon>
        <taxon>Dikarya</taxon>
        <taxon>Ascomycota</taxon>
        <taxon>Pezizomycotina</taxon>
        <taxon>Leotiomycetes</taxon>
        <taxon>Helotiales</taxon>
        <taxon>Helotiaceae</taxon>
        <taxon>Hymenoscyphus</taxon>
    </lineage>
</organism>
<gene>
    <name evidence="1" type="ORF">HYFRA_00007999</name>
</gene>
<reference evidence="1" key="1">
    <citation type="submission" date="2021-07" db="EMBL/GenBank/DDBJ databases">
        <authorList>
            <person name="Durling M."/>
        </authorList>
    </citation>
    <scope>NUCLEOTIDE SEQUENCE</scope>
</reference>
<comment type="caution">
    <text evidence="1">The sequence shown here is derived from an EMBL/GenBank/DDBJ whole genome shotgun (WGS) entry which is preliminary data.</text>
</comment>
<accession>A0A9N9KQ01</accession>
<dbReference type="Proteomes" id="UP000696280">
    <property type="component" value="Unassembled WGS sequence"/>
</dbReference>
<name>A0A9N9KQ01_9HELO</name>
<protein>
    <submittedName>
        <fullName evidence="1">Uncharacterized protein</fullName>
    </submittedName>
</protein>
<sequence>MSIITASKLPSKILHDSLHTTEPVSPSNTLATKVSSSESRFAHYRSMPRNTVFLALGAAGQPITRPYGWLKSFTSIVSFLLGCYVFAKTRFIRPKA</sequence>
<keyword evidence="2" id="KW-1185">Reference proteome</keyword>
<dbReference type="OrthoDB" id="5288586at2759"/>
<evidence type="ECO:0000313" key="1">
    <source>
        <dbReference type="EMBL" id="CAG8951251.1"/>
    </source>
</evidence>